<dbReference type="OrthoDB" id="1002412at2759"/>
<organism evidence="1 2">
    <name type="scientific">Macleaya cordata</name>
    <name type="common">Five-seeded plume-poppy</name>
    <name type="synonym">Bocconia cordata</name>
    <dbReference type="NCBI Taxonomy" id="56857"/>
    <lineage>
        <taxon>Eukaryota</taxon>
        <taxon>Viridiplantae</taxon>
        <taxon>Streptophyta</taxon>
        <taxon>Embryophyta</taxon>
        <taxon>Tracheophyta</taxon>
        <taxon>Spermatophyta</taxon>
        <taxon>Magnoliopsida</taxon>
        <taxon>Ranunculales</taxon>
        <taxon>Papaveraceae</taxon>
        <taxon>Papaveroideae</taxon>
        <taxon>Macleaya</taxon>
    </lineage>
</organism>
<evidence type="ECO:0008006" key="3">
    <source>
        <dbReference type="Google" id="ProtNLM"/>
    </source>
</evidence>
<dbReference type="EMBL" id="MVGT01001192">
    <property type="protein sequence ID" value="OVA13145.1"/>
    <property type="molecule type" value="Genomic_DNA"/>
</dbReference>
<dbReference type="PANTHER" id="PTHR36617">
    <property type="entry name" value="PROTEIN, PUTATIVE-RELATED"/>
    <property type="match status" value="1"/>
</dbReference>
<dbReference type="AlphaFoldDB" id="A0A200QRR9"/>
<name>A0A200QRR9_MACCD</name>
<comment type="caution">
    <text evidence="1">The sequence shown here is derived from an EMBL/GenBank/DDBJ whole genome shotgun (WGS) entry which is preliminary data.</text>
</comment>
<evidence type="ECO:0000313" key="1">
    <source>
        <dbReference type="EMBL" id="OVA13145.1"/>
    </source>
</evidence>
<proteinExistence type="predicted"/>
<accession>A0A200QRR9</accession>
<dbReference type="InParanoid" id="A0A200QRR9"/>
<protein>
    <recommendedName>
        <fullName evidence="3">Reverse transcriptase zinc-binding domain</fullName>
    </recommendedName>
</protein>
<evidence type="ECO:0000313" key="2">
    <source>
        <dbReference type="Proteomes" id="UP000195402"/>
    </source>
</evidence>
<reference evidence="1 2" key="1">
    <citation type="journal article" date="2017" name="Mol. Plant">
        <title>The Genome of Medicinal Plant Macleaya cordata Provides New Insights into Benzylisoquinoline Alkaloids Metabolism.</title>
        <authorList>
            <person name="Liu X."/>
            <person name="Liu Y."/>
            <person name="Huang P."/>
            <person name="Ma Y."/>
            <person name="Qing Z."/>
            <person name="Tang Q."/>
            <person name="Cao H."/>
            <person name="Cheng P."/>
            <person name="Zheng Y."/>
            <person name="Yuan Z."/>
            <person name="Zhou Y."/>
            <person name="Liu J."/>
            <person name="Tang Z."/>
            <person name="Zhuo Y."/>
            <person name="Zhang Y."/>
            <person name="Yu L."/>
            <person name="Huang J."/>
            <person name="Yang P."/>
            <person name="Peng Q."/>
            <person name="Zhang J."/>
            <person name="Jiang W."/>
            <person name="Zhang Z."/>
            <person name="Lin K."/>
            <person name="Ro D.K."/>
            <person name="Chen X."/>
            <person name="Xiong X."/>
            <person name="Shang Y."/>
            <person name="Huang S."/>
            <person name="Zeng J."/>
        </authorList>
    </citation>
    <scope>NUCLEOTIDE SEQUENCE [LARGE SCALE GENOMIC DNA]</scope>
    <source>
        <strain evidence="2">cv. BLH2017</strain>
        <tissue evidence="1">Root</tissue>
    </source>
</reference>
<sequence>MLQSLRRVNLGTDESIMKSLPILKQFTTLTLKNGKSISFWEDPWCNNTSLHMEFPKLWKISKRKEAVVADMLQGEGHEVAWNFTFSRELENEEVAPLISMLEKIGNPNKLLDEDDIRCWRGEKNGAFSASSCYQLENDPGRIIIKIKALLYRWGMSNGKFKGIFFDDLVGRWDTKIHNM</sequence>
<dbReference type="Proteomes" id="UP000195402">
    <property type="component" value="Unassembled WGS sequence"/>
</dbReference>
<gene>
    <name evidence="1" type="ORF">BVC80_8917g4</name>
</gene>
<dbReference type="PANTHER" id="PTHR36617:SF15">
    <property type="entry name" value="REVERSE TRANSCRIPTASE ZINC-BINDING DOMAIN-CONTAINING PROTEIN"/>
    <property type="match status" value="1"/>
</dbReference>
<keyword evidence="2" id="KW-1185">Reference proteome</keyword>